<keyword evidence="4" id="KW-1185">Reference proteome</keyword>
<feature type="transmembrane region" description="Helical" evidence="2">
    <location>
        <begin position="286"/>
        <end position="304"/>
    </location>
</feature>
<organism evidence="3 4">
    <name type="scientific">Brassica napus</name>
    <name type="common">Rape</name>
    <dbReference type="NCBI Taxonomy" id="3708"/>
    <lineage>
        <taxon>Eukaryota</taxon>
        <taxon>Viridiplantae</taxon>
        <taxon>Streptophyta</taxon>
        <taxon>Embryophyta</taxon>
        <taxon>Tracheophyta</taxon>
        <taxon>Spermatophyta</taxon>
        <taxon>Magnoliopsida</taxon>
        <taxon>eudicotyledons</taxon>
        <taxon>Gunneridae</taxon>
        <taxon>Pentapetalae</taxon>
        <taxon>rosids</taxon>
        <taxon>malvids</taxon>
        <taxon>Brassicales</taxon>
        <taxon>Brassicaceae</taxon>
        <taxon>Brassiceae</taxon>
        <taxon>Brassica</taxon>
    </lineage>
</organism>
<sequence>IFDVFGGDEKGDLDLRCFQGVGILGFGRFMRIGSANHLLIFDGLIWEGGIWEKHGEPKSNHYRGIVALSFRIINQGSGISASSRKGNHDGTDVEIIWGLWECKGQEQGSNGQEEEEVAYVEEEQGPVGGDTVKKHGLCKHLFKPTLSTVGSSKMMVFNALASPRKRAGAKTGTRQGDNSKQTENKGPSNPKSESFYKKGRGYERSDVIFRYWNMDSVGLVGFFGLCGSLVLTTGLRVYWIDQYLWQQWGRGIVVMQWRIMLRSLDGVEPRRLCEVFYFDGKANTVLWWHKHFGIFGLVSFVYGISRCNFNQLLN</sequence>
<accession>A0ABQ7XRI7</accession>
<name>A0ABQ7XRI7_BRANA</name>
<feature type="compositionally biased region" description="Polar residues" evidence="1">
    <location>
        <begin position="172"/>
        <end position="192"/>
    </location>
</feature>
<feature type="non-terminal residue" evidence="3">
    <location>
        <position position="1"/>
    </location>
</feature>
<keyword evidence="2" id="KW-1133">Transmembrane helix</keyword>
<feature type="region of interest" description="Disordered" evidence="1">
    <location>
        <begin position="163"/>
        <end position="197"/>
    </location>
</feature>
<proteinExistence type="predicted"/>
<keyword evidence="2" id="KW-0812">Transmembrane</keyword>
<evidence type="ECO:0000313" key="3">
    <source>
        <dbReference type="EMBL" id="KAH0858589.1"/>
    </source>
</evidence>
<feature type="transmembrane region" description="Helical" evidence="2">
    <location>
        <begin position="217"/>
        <end position="239"/>
    </location>
</feature>
<gene>
    <name evidence="3" type="ORF">HID58_086850</name>
</gene>
<dbReference type="Proteomes" id="UP000824890">
    <property type="component" value="Unassembled WGS sequence"/>
</dbReference>
<reference evidence="3 4" key="1">
    <citation type="submission" date="2021-05" db="EMBL/GenBank/DDBJ databases">
        <title>Genome Assembly of Synthetic Allotetraploid Brassica napus Reveals Homoeologous Exchanges between Subgenomes.</title>
        <authorList>
            <person name="Davis J.T."/>
        </authorList>
    </citation>
    <scope>NUCLEOTIDE SEQUENCE [LARGE SCALE GENOMIC DNA]</scope>
    <source>
        <strain evidence="4">cv. Da-Ae</strain>
        <tissue evidence="3">Seedling</tissue>
    </source>
</reference>
<keyword evidence="2" id="KW-0472">Membrane</keyword>
<evidence type="ECO:0000256" key="2">
    <source>
        <dbReference type="SAM" id="Phobius"/>
    </source>
</evidence>
<evidence type="ECO:0000313" key="4">
    <source>
        <dbReference type="Proteomes" id="UP000824890"/>
    </source>
</evidence>
<dbReference type="EMBL" id="JAGKQM010000019">
    <property type="protein sequence ID" value="KAH0858589.1"/>
    <property type="molecule type" value="Genomic_DNA"/>
</dbReference>
<evidence type="ECO:0000256" key="1">
    <source>
        <dbReference type="SAM" id="MobiDB-lite"/>
    </source>
</evidence>
<comment type="caution">
    <text evidence="3">The sequence shown here is derived from an EMBL/GenBank/DDBJ whole genome shotgun (WGS) entry which is preliminary data.</text>
</comment>
<protein>
    <submittedName>
        <fullName evidence="3">Uncharacterized protein</fullName>
    </submittedName>
</protein>
<feature type="non-terminal residue" evidence="3">
    <location>
        <position position="314"/>
    </location>
</feature>